<dbReference type="InterPro" id="IPR019800">
    <property type="entry name" value="Glyco_hydro_3_AS"/>
</dbReference>
<dbReference type="EMBL" id="ASSO01000013">
    <property type="protein sequence ID" value="EOS05391.1"/>
    <property type="molecule type" value="Genomic_DNA"/>
</dbReference>
<dbReference type="PANTHER" id="PTHR42715">
    <property type="entry name" value="BETA-GLUCOSIDASE"/>
    <property type="match status" value="1"/>
</dbReference>
<dbReference type="AlphaFoldDB" id="R9HNM2"/>
<organism evidence="7 8">
    <name type="scientific">Bacteroides uniformis dnLKV2</name>
    <dbReference type="NCBI Taxonomy" id="1235787"/>
    <lineage>
        <taxon>Bacteria</taxon>
        <taxon>Pseudomonadati</taxon>
        <taxon>Bacteroidota</taxon>
        <taxon>Bacteroidia</taxon>
        <taxon>Bacteroidales</taxon>
        <taxon>Bacteroidaceae</taxon>
        <taxon>Bacteroides</taxon>
    </lineage>
</organism>
<dbReference type="GO" id="GO:0005975">
    <property type="term" value="P:carbohydrate metabolic process"/>
    <property type="evidence" value="ECO:0007669"/>
    <property type="project" value="InterPro"/>
</dbReference>
<dbReference type="Pfam" id="PF14310">
    <property type="entry name" value="Fn3-like"/>
    <property type="match status" value="1"/>
</dbReference>
<evidence type="ECO:0000313" key="8">
    <source>
        <dbReference type="Proteomes" id="UP000014212"/>
    </source>
</evidence>
<dbReference type="InterPro" id="IPR002772">
    <property type="entry name" value="Glyco_hydro_3_C"/>
</dbReference>
<evidence type="ECO:0000256" key="5">
    <source>
        <dbReference type="SAM" id="SignalP"/>
    </source>
</evidence>
<name>R9HNM2_BACUN</name>
<dbReference type="PANTHER" id="PTHR42715:SF10">
    <property type="entry name" value="BETA-GLUCOSIDASE"/>
    <property type="match status" value="1"/>
</dbReference>
<dbReference type="PROSITE" id="PS00775">
    <property type="entry name" value="GLYCOSYL_HYDROL_F3"/>
    <property type="match status" value="1"/>
</dbReference>
<dbReference type="HOGENOM" id="CLU_004542_4_1_10"/>
<evidence type="ECO:0000256" key="3">
    <source>
        <dbReference type="ARBA" id="ARBA00023277"/>
    </source>
</evidence>
<dbReference type="InterPro" id="IPR017853">
    <property type="entry name" value="GH"/>
</dbReference>
<dbReference type="Gene3D" id="3.20.20.300">
    <property type="entry name" value="Glycoside hydrolase, family 3, N-terminal domain"/>
    <property type="match status" value="1"/>
</dbReference>
<dbReference type="Gene3D" id="2.60.40.10">
    <property type="entry name" value="Immunoglobulins"/>
    <property type="match status" value="1"/>
</dbReference>
<sequence>MKKTFLTIATAAFAATTWAQTPQLRADNIDEVLQAMTLREKATLLVGELAANQNAQGTQIGNTERYIPGAAGNTYAIPRLGIPPTVMADGPAGLRIYTKRNYDSHTYYCTGFPIGTSLAAIWDADVVSKVTAAMGNEVLKYGVDVILAPGNNIHRNPLCGRNFEYFSEDPVLSGNIAAAYINGIQSNGVGTSLKHYAFNNQETRRLGTDARVSQRAAREIYLKPFEIAVKKSQPWTVMSSYNKVNGEYTNSRRDLLTDILRNEWGFQGIVVTDWGGFFDATKCIGSGNDLVQPGSPDFINQIIEAVESGKLSEKDVDTSVRRMLEYIVKTPRFNQYKFDSRPDLKAHAQLVREAAADGTVLLKNDGGVLPFKDVKNIALFGCGAYRLIAGGTGSGDVNKAYIVSLVEGLRNGGFQLDENVVSEYTEYLKKYDESMWKLEWWQRNPVAPEFIPEALVDAAGNNDVAVITFQRQSGEGRDRLAADFDLDADDRDLLVKVADAFHKAGKKVVVVLNVGGAIETASWKDIPDAILLPWQCGQEIGHSIADMLAGKTAPSGHLPMTFPIRLTDHASTANFPLDSPDIGGWGDNHTDRKNIDYTEYEEGIYVGYRWFDRQGMEVSYPFGYGLTYTTFAFDGLQLALQKGEKPADDVVEVTVNVKNIGSAAGKQTAQVYVKAPKGSIMDKPEQELKGFAKTRLLKPGESQLLTIRISAKDLASFNERKSAWVVDAGTYTFRVGDSSRNILCEGTLKMRKQQETISNSL</sequence>
<dbReference type="SMART" id="SM01217">
    <property type="entry name" value="Fn3_like"/>
    <property type="match status" value="1"/>
</dbReference>
<feature type="signal peptide" evidence="5">
    <location>
        <begin position="1"/>
        <end position="19"/>
    </location>
</feature>
<evidence type="ECO:0000256" key="4">
    <source>
        <dbReference type="RuleBase" id="RU361161"/>
    </source>
</evidence>
<accession>R9HNM2</accession>
<keyword evidence="5" id="KW-0732">Signal</keyword>
<evidence type="ECO:0000256" key="2">
    <source>
        <dbReference type="ARBA" id="ARBA00022801"/>
    </source>
</evidence>
<dbReference type="GO" id="GO:0004553">
    <property type="term" value="F:hydrolase activity, hydrolyzing O-glycosyl compounds"/>
    <property type="evidence" value="ECO:0007669"/>
    <property type="project" value="InterPro"/>
</dbReference>
<protein>
    <recommendedName>
        <fullName evidence="6">Fibronectin type III-like domain-containing protein</fullName>
    </recommendedName>
</protein>
<evidence type="ECO:0000256" key="1">
    <source>
        <dbReference type="ARBA" id="ARBA00005336"/>
    </source>
</evidence>
<dbReference type="InterPro" id="IPR036962">
    <property type="entry name" value="Glyco_hydro_3_N_sf"/>
</dbReference>
<dbReference type="SUPFAM" id="SSF51445">
    <property type="entry name" value="(Trans)glycosidases"/>
    <property type="match status" value="1"/>
</dbReference>
<reference evidence="7 8" key="1">
    <citation type="submission" date="2013-04" db="EMBL/GenBank/DDBJ databases">
        <title>The Genome Sequence of Bacteroides uniformis dnLKV2.</title>
        <authorList>
            <consortium name="The Broad Institute Genomics Platform"/>
            <consortium name="The Broad Institute Genome Sequencing Center for Infectious Disease"/>
            <person name="Earl A."/>
            <person name="Xavier R."/>
            <person name="Kuhn K."/>
            <person name="Stappenbeck T."/>
            <person name="Walker B."/>
            <person name="Young S."/>
            <person name="Zeng Q."/>
            <person name="Gargeya S."/>
            <person name="Fitzgerald M."/>
            <person name="Haas B."/>
            <person name="Abouelleil A."/>
            <person name="Allen A.W."/>
            <person name="Alvarado L."/>
            <person name="Arachchi H.M."/>
            <person name="Berlin A.M."/>
            <person name="Chapman S.B."/>
            <person name="Gainer-Dewar J."/>
            <person name="Goldberg J."/>
            <person name="Griggs A."/>
            <person name="Gujja S."/>
            <person name="Hansen M."/>
            <person name="Howarth C."/>
            <person name="Imamovic A."/>
            <person name="Ireland A."/>
            <person name="Larimer J."/>
            <person name="McCowan C."/>
            <person name="Murphy C."/>
            <person name="Pearson M."/>
            <person name="Poon T.W."/>
            <person name="Priest M."/>
            <person name="Roberts A."/>
            <person name="Saif S."/>
            <person name="Shea T."/>
            <person name="Sisk P."/>
            <person name="Sykes S."/>
            <person name="Wortman J."/>
            <person name="Nusbaum C."/>
            <person name="Birren B."/>
        </authorList>
    </citation>
    <scope>NUCLEOTIDE SEQUENCE [LARGE SCALE GENOMIC DNA]</scope>
    <source>
        <strain evidence="8">dnLKV2</strain>
    </source>
</reference>
<comment type="caution">
    <text evidence="7">The sequence shown here is derived from an EMBL/GenBank/DDBJ whole genome shotgun (WGS) entry which is preliminary data.</text>
</comment>
<evidence type="ECO:0000259" key="6">
    <source>
        <dbReference type="SMART" id="SM01217"/>
    </source>
</evidence>
<dbReference type="PATRIC" id="fig|1235787.3.peg.4057"/>
<keyword evidence="2 4" id="KW-0378">Hydrolase</keyword>
<dbReference type="Proteomes" id="UP000014212">
    <property type="component" value="Unassembled WGS sequence"/>
</dbReference>
<dbReference type="Gene3D" id="3.40.50.1700">
    <property type="entry name" value="Glycoside hydrolase family 3 C-terminal domain"/>
    <property type="match status" value="1"/>
</dbReference>
<dbReference type="InterPro" id="IPR036881">
    <property type="entry name" value="Glyco_hydro_3_C_sf"/>
</dbReference>
<keyword evidence="4" id="KW-0326">Glycosidase</keyword>
<dbReference type="InterPro" id="IPR050288">
    <property type="entry name" value="Cellulose_deg_GH3"/>
</dbReference>
<proteinExistence type="inferred from homology"/>
<dbReference type="SUPFAM" id="SSF52279">
    <property type="entry name" value="Beta-D-glucan exohydrolase, C-terminal domain"/>
    <property type="match status" value="1"/>
</dbReference>
<dbReference type="InterPro" id="IPR001764">
    <property type="entry name" value="Glyco_hydro_3_N"/>
</dbReference>
<dbReference type="InterPro" id="IPR026891">
    <property type="entry name" value="Fn3-like"/>
</dbReference>
<feature type="domain" description="Fibronectin type III-like" evidence="6">
    <location>
        <begin position="667"/>
        <end position="739"/>
    </location>
</feature>
<keyword evidence="3" id="KW-0119">Carbohydrate metabolism</keyword>
<dbReference type="InterPro" id="IPR013783">
    <property type="entry name" value="Ig-like_fold"/>
</dbReference>
<evidence type="ECO:0000313" key="7">
    <source>
        <dbReference type="EMBL" id="EOS05391.1"/>
    </source>
</evidence>
<dbReference type="Pfam" id="PF00933">
    <property type="entry name" value="Glyco_hydro_3"/>
    <property type="match status" value="1"/>
</dbReference>
<dbReference type="PRINTS" id="PR00133">
    <property type="entry name" value="GLHYDRLASE3"/>
</dbReference>
<dbReference type="Pfam" id="PF01915">
    <property type="entry name" value="Glyco_hydro_3_C"/>
    <property type="match status" value="1"/>
</dbReference>
<gene>
    <name evidence="7" type="ORF">C801_03990</name>
</gene>
<comment type="similarity">
    <text evidence="1 4">Belongs to the glycosyl hydrolase 3 family.</text>
</comment>
<feature type="chain" id="PRO_5004473562" description="Fibronectin type III-like domain-containing protein" evidence="5">
    <location>
        <begin position="20"/>
        <end position="761"/>
    </location>
</feature>